<dbReference type="EMBL" id="JAUCGM010000121">
    <property type="protein sequence ID" value="MDM8562342.1"/>
    <property type="molecule type" value="Genomic_DNA"/>
</dbReference>
<proteinExistence type="predicted"/>
<gene>
    <name evidence="2" type="primary">mltB</name>
    <name evidence="2" type="ORF">QUF54_03210</name>
</gene>
<feature type="domain" description="Transglycosylase SLT" evidence="1">
    <location>
        <begin position="8"/>
        <end position="303"/>
    </location>
</feature>
<dbReference type="InterPro" id="IPR023346">
    <property type="entry name" value="Lysozyme-like_dom_sf"/>
</dbReference>
<evidence type="ECO:0000313" key="2">
    <source>
        <dbReference type="EMBL" id="MDM8562342.1"/>
    </source>
</evidence>
<dbReference type="SUPFAM" id="SSF53955">
    <property type="entry name" value="Lysozyme-like"/>
    <property type="match status" value="1"/>
</dbReference>
<dbReference type="CDD" id="cd13399">
    <property type="entry name" value="Slt35-like"/>
    <property type="match status" value="1"/>
</dbReference>
<dbReference type="InterPro" id="IPR011757">
    <property type="entry name" value="Lytic_transglycosylase_MltB"/>
</dbReference>
<protein>
    <submittedName>
        <fullName evidence="2">Lytic murein transglycosylase B</fullName>
    </submittedName>
</protein>
<dbReference type="Gene3D" id="1.10.530.10">
    <property type="match status" value="1"/>
</dbReference>
<dbReference type="Proteomes" id="UP001171945">
    <property type="component" value="Unassembled WGS sequence"/>
</dbReference>
<dbReference type="Gene3D" id="1.10.8.350">
    <property type="entry name" value="Bacterial muramidase"/>
    <property type="match status" value="1"/>
</dbReference>
<keyword evidence="3" id="KW-1185">Reference proteome</keyword>
<dbReference type="PANTHER" id="PTHR30163">
    <property type="entry name" value="MEMBRANE-BOUND LYTIC MUREIN TRANSGLYCOSYLASE B"/>
    <property type="match status" value="1"/>
</dbReference>
<name>A0ABT7VRP0_9GAMM</name>
<organism evidence="2 3">
    <name type="scientific">Candidatus Marithioploca araucensis</name>
    <dbReference type="NCBI Taxonomy" id="70273"/>
    <lineage>
        <taxon>Bacteria</taxon>
        <taxon>Pseudomonadati</taxon>
        <taxon>Pseudomonadota</taxon>
        <taxon>Gammaproteobacteria</taxon>
        <taxon>Thiotrichales</taxon>
        <taxon>Thiotrichaceae</taxon>
        <taxon>Candidatus Marithioploca</taxon>
    </lineage>
</organism>
<evidence type="ECO:0000259" key="1">
    <source>
        <dbReference type="Pfam" id="PF13406"/>
    </source>
</evidence>
<dbReference type="Pfam" id="PF13406">
    <property type="entry name" value="SLT_2"/>
    <property type="match status" value="1"/>
</dbReference>
<comment type="caution">
    <text evidence="2">The sequence shown here is derived from an EMBL/GenBank/DDBJ whole genome shotgun (WGS) entry which is preliminary data.</text>
</comment>
<dbReference type="PANTHER" id="PTHR30163:SF9">
    <property type="entry name" value="MEMBRANE-BOUND LYTIC MUREIN TRANSGLYCOSYLASE B"/>
    <property type="match status" value="1"/>
</dbReference>
<dbReference type="InterPro" id="IPR031304">
    <property type="entry name" value="SLT_2"/>
</dbReference>
<evidence type="ECO:0000313" key="3">
    <source>
        <dbReference type="Proteomes" id="UP001171945"/>
    </source>
</evidence>
<accession>A0ABT7VRP0</accession>
<reference evidence="2" key="1">
    <citation type="submission" date="2023-06" db="EMBL/GenBank/DDBJ databases">
        <title>Uncultivated large filamentous bacteria from sulfidic sediments reveal new species and different genomic features in energy metabolism and defense.</title>
        <authorList>
            <person name="Fonseca A."/>
        </authorList>
    </citation>
    <scope>NUCLEOTIDE SEQUENCE</scope>
    <source>
        <strain evidence="2">HSG4</strain>
    </source>
</reference>
<dbReference type="InterPro" id="IPR043426">
    <property type="entry name" value="MltB-like"/>
</dbReference>
<dbReference type="NCBIfam" id="TIGR02282">
    <property type="entry name" value="MltB"/>
    <property type="match status" value="1"/>
</dbReference>
<sequence length="313" mass="36414">MAAQVSQEAFIDNMVSQHGFDRYRLIDLLGKAKVKKSILKLMYYPPKKKRKRRYRGKPWYKYRRNFVNTRSINRGIDFWRENASALKRAQKTYGVPAEIIVAIIGVETRYGRIMGNFRVIDALKTLAFHYPRRADFFREELEHYLLFTREEGVDPLIKKGSYAGAMGLGQFMPSSYRRYAVDFDGDGERNIWTNTTDAIGSVANYFRSFGWKTGESVIKATQVRPNAVEGLLTKKFKPQYPLWQLKQRGALYHGDEPNDMLGLLVDLRTEIGTAYWLGFQNYYVITRYNNSKHYAMAVYQLAQEIANGYAESY</sequence>